<keyword evidence="7" id="KW-0456">Lyase</keyword>
<dbReference type="GO" id="GO:0005524">
    <property type="term" value="F:ATP binding"/>
    <property type="evidence" value="ECO:0007669"/>
    <property type="project" value="UniProtKB-KW"/>
</dbReference>
<dbReference type="EC" id="4.1.1.33" evidence="2"/>
<dbReference type="InterPro" id="IPR005935">
    <property type="entry name" value="Mev_decarb"/>
</dbReference>
<dbReference type="PANTHER" id="PTHR10977">
    <property type="entry name" value="DIPHOSPHOMEVALONATE DECARBOXYLASE"/>
    <property type="match status" value="1"/>
</dbReference>
<keyword evidence="5" id="KW-0067">ATP-binding</keyword>
<dbReference type="InterPro" id="IPR036554">
    <property type="entry name" value="GHMP_kinase_C_sf"/>
</dbReference>
<keyword evidence="6" id="KW-0443">Lipid metabolism</keyword>
<dbReference type="Pfam" id="PF18376">
    <property type="entry name" value="MDD_C"/>
    <property type="match status" value="1"/>
</dbReference>
<dbReference type="GO" id="GO:0004163">
    <property type="term" value="F:diphosphomevalonate decarboxylase activity"/>
    <property type="evidence" value="ECO:0007669"/>
    <property type="project" value="UniProtKB-EC"/>
</dbReference>
<keyword evidence="11" id="KW-1185">Reference proteome</keyword>
<dbReference type="Gene3D" id="3.30.230.10">
    <property type="match status" value="1"/>
</dbReference>
<dbReference type="SUPFAM" id="SSF54211">
    <property type="entry name" value="Ribosomal protein S5 domain 2-like"/>
    <property type="match status" value="1"/>
</dbReference>
<keyword evidence="3" id="KW-0444">Lipid biosynthesis</keyword>
<reference evidence="10 11" key="1">
    <citation type="submission" date="2017-11" db="EMBL/GenBank/DDBJ databases">
        <title>Rhodohalobacter 15182 sp. nov., isolated from a salt lake.</title>
        <authorList>
            <person name="Han S."/>
        </authorList>
    </citation>
    <scope>NUCLEOTIDE SEQUENCE [LARGE SCALE GENOMIC DNA]</scope>
    <source>
        <strain evidence="10 11">15182</strain>
    </source>
</reference>
<accession>A0A2N0VMH9</accession>
<dbReference type="FunFam" id="3.30.230.10:FF:000072">
    <property type="entry name" value="Diphosphomevalonate decarboxylase"/>
    <property type="match status" value="1"/>
</dbReference>
<dbReference type="PIRSF" id="PIRSF015950">
    <property type="entry name" value="Mev_P_decrbx"/>
    <property type="match status" value="1"/>
</dbReference>
<dbReference type="InterPro" id="IPR014721">
    <property type="entry name" value="Ribsml_uS5_D2-typ_fold_subgr"/>
</dbReference>
<evidence type="ECO:0000313" key="11">
    <source>
        <dbReference type="Proteomes" id="UP000233398"/>
    </source>
</evidence>
<evidence type="ECO:0000256" key="1">
    <source>
        <dbReference type="ARBA" id="ARBA00008831"/>
    </source>
</evidence>
<dbReference type="InterPro" id="IPR053859">
    <property type="entry name" value="MVD-like_N"/>
</dbReference>
<organism evidence="10 11">
    <name type="scientific">Rhodohalobacter barkolensis</name>
    <dbReference type="NCBI Taxonomy" id="2053187"/>
    <lineage>
        <taxon>Bacteria</taxon>
        <taxon>Pseudomonadati</taxon>
        <taxon>Balneolota</taxon>
        <taxon>Balneolia</taxon>
        <taxon>Balneolales</taxon>
        <taxon>Balneolaceae</taxon>
        <taxon>Rhodohalobacter</taxon>
    </lineage>
</organism>
<dbReference type="GO" id="GO:0005829">
    <property type="term" value="C:cytosol"/>
    <property type="evidence" value="ECO:0007669"/>
    <property type="project" value="InterPro"/>
</dbReference>
<dbReference type="InterPro" id="IPR029765">
    <property type="entry name" value="Mev_diP_decarb"/>
</dbReference>
<feature type="domain" description="Mvd1 C-terminal" evidence="8">
    <location>
        <begin position="184"/>
        <end position="315"/>
    </location>
</feature>
<comment type="caution">
    <text evidence="10">The sequence shown here is derived from an EMBL/GenBank/DDBJ whole genome shotgun (WGS) entry which is preliminary data.</text>
</comment>
<dbReference type="Pfam" id="PF22700">
    <property type="entry name" value="MVD-like_N"/>
    <property type="match status" value="1"/>
</dbReference>
<gene>
    <name evidence="10" type="primary">mvaD</name>
    <name evidence="10" type="ORF">CWD77_03025</name>
</gene>
<dbReference type="InterPro" id="IPR041431">
    <property type="entry name" value="Mvd1_C"/>
</dbReference>
<dbReference type="Gene3D" id="3.30.70.890">
    <property type="entry name" value="GHMP kinase, C-terminal domain"/>
    <property type="match status" value="1"/>
</dbReference>
<dbReference type="AlphaFoldDB" id="A0A2N0VMH9"/>
<dbReference type="GO" id="GO:0019287">
    <property type="term" value="P:isopentenyl diphosphate biosynthetic process, mevalonate pathway"/>
    <property type="evidence" value="ECO:0007669"/>
    <property type="project" value="InterPro"/>
</dbReference>
<evidence type="ECO:0000259" key="9">
    <source>
        <dbReference type="Pfam" id="PF22700"/>
    </source>
</evidence>
<proteinExistence type="inferred from homology"/>
<comment type="similarity">
    <text evidence="1">Belongs to the diphosphomevalonate decarboxylase family.</text>
</comment>
<evidence type="ECO:0000259" key="8">
    <source>
        <dbReference type="Pfam" id="PF18376"/>
    </source>
</evidence>
<protein>
    <recommendedName>
        <fullName evidence="2">diphosphomevalonate decarboxylase</fullName>
        <ecNumber evidence="2">4.1.1.33</ecNumber>
    </recommendedName>
</protein>
<dbReference type="OrthoDB" id="5498344at2"/>
<dbReference type="EMBL" id="PISP01000001">
    <property type="protein sequence ID" value="PKD45349.1"/>
    <property type="molecule type" value="Genomic_DNA"/>
</dbReference>
<dbReference type="InterPro" id="IPR020568">
    <property type="entry name" value="Ribosomal_Su5_D2-typ_SF"/>
</dbReference>
<evidence type="ECO:0000256" key="6">
    <source>
        <dbReference type="ARBA" id="ARBA00023098"/>
    </source>
</evidence>
<evidence type="ECO:0000256" key="4">
    <source>
        <dbReference type="ARBA" id="ARBA00022741"/>
    </source>
</evidence>
<keyword evidence="4" id="KW-0547">Nucleotide-binding</keyword>
<name>A0A2N0VMH9_9BACT</name>
<evidence type="ECO:0000256" key="5">
    <source>
        <dbReference type="ARBA" id="ARBA00022840"/>
    </source>
</evidence>
<sequence>MADFNYNPVTAQAHANIALIKYWGKRSVDLNLPAVGSISLTLDALKTTTTLQFDENLNEDELQLDYRKVTGKPLDRVTEFLDIAAETSNRPRAKIVTKNSFPTGAGLASSASGFAALAVAADKALNLNHSKEELSRLARKGSGSAARSIYGGFAEMKCGSSFDDDKDDYAIPLHDESHWDLRLLIAVTSTDKKDVGSTEGMVRTAKTSSFYQGWVENQQADLEEMRSALHAKNFEKVGELTEHSCFKMHGLAMSGRPPLLYWNAATTETIHTVWNLRKKGIAAFVTIDAGPQVKILCQPDRAELIKQAVLSVNGVKNIIETKPGPEASIVQSEIVKNS</sequence>
<evidence type="ECO:0000256" key="2">
    <source>
        <dbReference type="ARBA" id="ARBA00012296"/>
    </source>
</evidence>
<evidence type="ECO:0000256" key="7">
    <source>
        <dbReference type="ARBA" id="ARBA00023239"/>
    </source>
</evidence>
<dbReference type="Proteomes" id="UP000233398">
    <property type="component" value="Unassembled WGS sequence"/>
</dbReference>
<feature type="domain" description="Diphosphomevalonate decarboxylase-like N-terminal" evidence="9">
    <location>
        <begin position="13"/>
        <end position="165"/>
    </location>
</feature>
<dbReference type="NCBIfam" id="TIGR01240">
    <property type="entry name" value="mevDPdecarb"/>
    <property type="match status" value="1"/>
</dbReference>
<evidence type="ECO:0000313" key="10">
    <source>
        <dbReference type="EMBL" id="PKD45349.1"/>
    </source>
</evidence>
<dbReference type="SUPFAM" id="SSF55060">
    <property type="entry name" value="GHMP Kinase, C-terminal domain"/>
    <property type="match status" value="1"/>
</dbReference>
<dbReference type="PANTHER" id="PTHR10977:SF3">
    <property type="entry name" value="DIPHOSPHOMEVALONATE DECARBOXYLASE"/>
    <property type="match status" value="1"/>
</dbReference>
<evidence type="ECO:0000256" key="3">
    <source>
        <dbReference type="ARBA" id="ARBA00022516"/>
    </source>
</evidence>